<reference evidence="3" key="1">
    <citation type="submission" date="2016-10" db="EMBL/GenBank/DDBJ databases">
        <authorList>
            <person name="Varghese N."/>
            <person name="Submissions S."/>
        </authorList>
    </citation>
    <scope>NUCLEOTIDE SEQUENCE [LARGE SCALE GENOMIC DNA]</scope>
    <source>
        <strain evidence="3">CGMCC 1.9108</strain>
    </source>
</reference>
<organism evidence="2 3">
    <name type="scientific">Ruegeria marina</name>
    <dbReference type="NCBI Taxonomy" id="639004"/>
    <lineage>
        <taxon>Bacteria</taxon>
        <taxon>Pseudomonadati</taxon>
        <taxon>Pseudomonadota</taxon>
        <taxon>Alphaproteobacteria</taxon>
        <taxon>Rhodobacterales</taxon>
        <taxon>Roseobacteraceae</taxon>
        <taxon>Ruegeria</taxon>
    </lineage>
</organism>
<dbReference type="Proteomes" id="UP000199628">
    <property type="component" value="Unassembled WGS sequence"/>
</dbReference>
<evidence type="ECO:0000313" key="2">
    <source>
        <dbReference type="EMBL" id="SDC67219.1"/>
    </source>
</evidence>
<name>A0A1G6NHC8_9RHOB</name>
<dbReference type="Pfam" id="PF20066">
    <property type="entry name" value="Glyoxalase_8"/>
    <property type="match status" value="1"/>
</dbReference>
<evidence type="ECO:0000313" key="3">
    <source>
        <dbReference type="Proteomes" id="UP000199628"/>
    </source>
</evidence>
<dbReference type="InterPro" id="IPR045517">
    <property type="entry name" value="Glyoxalase_8"/>
</dbReference>
<feature type="domain" description="Glyoxalase-related protein" evidence="1">
    <location>
        <begin position="21"/>
        <end position="157"/>
    </location>
</feature>
<protein>
    <recommendedName>
        <fullName evidence="1">Glyoxalase-related protein domain-containing protein</fullName>
    </recommendedName>
</protein>
<evidence type="ECO:0000259" key="1">
    <source>
        <dbReference type="Pfam" id="PF20066"/>
    </source>
</evidence>
<gene>
    <name evidence="2" type="ORF">SAMN04488239_103127</name>
</gene>
<proteinExistence type="predicted"/>
<dbReference type="STRING" id="639004.SAMN04488239_103127"/>
<sequence>MRAPSDQMRPFGNEAMMTHEQEIAPVEELKAQARRLREGLRATGTELGHAQALELVAHQHGVRDWNTLVARAGNRLRLRVGDRVRGEYLGQAFTGEIRGLTVMGDGAHRRITLHFDEPVDVVTFDSFSSFRQRVSGEIGWDGRSARCTSDGKPQLVVRPF</sequence>
<dbReference type="AlphaFoldDB" id="A0A1G6NHC8"/>
<accession>A0A1G6NHC8</accession>
<dbReference type="EMBL" id="FMZV01000003">
    <property type="protein sequence ID" value="SDC67219.1"/>
    <property type="molecule type" value="Genomic_DNA"/>
</dbReference>
<keyword evidence="3" id="KW-1185">Reference proteome</keyword>